<evidence type="ECO:0000313" key="9">
    <source>
        <dbReference type="Proteomes" id="UP001198402"/>
    </source>
</evidence>
<dbReference type="HAMAP" id="MF_00109">
    <property type="entry name" value="Shikimate_kinase"/>
    <property type="match status" value="1"/>
</dbReference>
<comment type="pathway">
    <text evidence="7">Metabolic intermediate biosynthesis; chorismate biosynthesis; chorismate from D-erythrose 4-phosphate and phosphoenolpyruvate: step 5/7.</text>
</comment>
<keyword evidence="9" id="KW-1185">Reference proteome</keyword>
<evidence type="ECO:0000256" key="5">
    <source>
        <dbReference type="ARBA" id="ARBA00022840"/>
    </source>
</evidence>
<comment type="similarity">
    <text evidence="7">Belongs to the shikimate kinase family.</text>
</comment>
<gene>
    <name evidence="7" type="primary">aroK</name>
    <name evidence="8" type="ORF">LBV24_08615</name>
</gene>
<sequence>MIIVLMGYMGSGKSTIGKQLSSVLDYDFIDLDDYIIKKENRTIANIFSDKGEIYFRKIESQYLKEILSQENNVVLALGGGTPCYANNIELIENDENVISFYLKLSIPYLSKRLFSEKDNRPLVSHLENLEELQEFVGKHLFERVQYYSKANYTVEAEEKSVKDIIESILLALI</sequence>
<dbReference type="PANTHER" id="PTHR21087">
    <property type="entry name" value="SHIKIMATE KINASE"/>
    <property type="match status" value="1"/>
</dbReference>
<dbReference type="RefSeq" id="WP_224478244.1">
    <property type="nucleotide sequence ID" value="NZ_JAIUJS010000004.1"/>
</dbReference>
<evidence type="ECO:0000256" key="7">
    <source>
        <dbReference type="HAMAP-Rule" id="MF_00109"/>
    </source>
</evidence>
<comment type="catalytic activity">
    <reaction evidence="7">
        <text>shikimate + ATP = 3-phosphoshikimate + ADP + H(+)</text>
        <dbReference type="Rhea" id="RHEA:13121"/>
        <dbReference type="ChEBI" id="CHEBI:15378"/>
        <dbReference type="ChEBI" id="CHEBI:30616"/>
        <dbReference type="ChEBI" id="CHEBI:36208"/>
        <dbReference type="ChEBI" id="CHEBI:145989"/>
        <dbReference type="ChEBI" id="CHEBI:456216"/>
        <dbReference type="EC" id="2.7.1.71"/>
    </reaction>
</comment>
<dbReference type="CDD" id="cd00464">
    <property type="entry name" value="SK"/>
    <property type="match status" value="1"/>
</dbReference>
<evidence type="ECO:0000256" key="1">
    <source>
        <dbReference type="ARBA" id="ARBA00022605"/>
    </source>
</evidence>
<reference evidence="9" key="1">
    <citation type="submission" date="2023-07" db="EMBL/GenBank/DDBJ databases">
        <authorList>
            <person name="Yue Y."/>
        </authorList>
    </citation>
    <scope>NUCLEOTIDE SEQUENCE [LARGE SCALE GENOMIC DNA]</scope>
    <source>
        <strain evidence="9">2Y89</strain>
    </source>
</reference>
<dbReference type="GO" id="GO:0016301">
    <property type="term" value="F:kinase activity"/>
    <property type="evidence" value="ECO:0007669"/>
    <property type="project" value="UniProtKB-KW"/>
</dbReference>
<dbReference type="Pfam" id="PF01202">
    <property type="entry name" value="SKI"/>
    <property type="match status" value="1"/>
</dbReference>
<evidence type="ECO:0000313" key="8">
    <source>
        <dbReference type="EMBL" id="MCA0153275.1"/>
    </source>
</evidence>
<feature type="binding site" evidence="7">
    <location>
        <position position="120"/>
    </location>
    <ligand>
        <name>ATP</name>
        <dbReference type="ChEBI" id="CHEBI:30616"/>
    </ligand>
</feature>
<comment type="caution">
    <text evidence="7">Lacks conserved residue(s) required for the propagation of feature annotation.</text>
</comment>
<dbReference type="InterPro" id="IPR031322">
    <property type="entry name" value="Shikimate/glucono_kinase"/>
</dbReference>
<comment type="subunit">
    <text evidence="7">Monomer.</text>
</comment>
<dbReference type="PRINTS" id="PR01100">
    <property type="entry name" value="SHIKIMTKNASE"/>
</dbReference>
<keyword evidence="2 7" id="KW-0808">Transferase</keyword>
<evidence type="ECO:0000256" key="3">
    <source>
        <dbReference type="ARBA" id="ARBA00022741"/>
    </source>
</evidence>
<dbReference type="Proteomes" id="UP001198402">
    <property type="component" value="Unassembled WGS sequence"/>
</dbReference>
<keyword evidence="6 7" id="KW-0057">Aromatic amino acid biosynthesis</keyword>
<comment type="caution">
    <text evidence="8">The sequence shown here is derived from an EMBL/GenBank/DDBJ whole genome shotgun (WGS) entry which is preliminary data.</text>
</comment>
<comment type="subcellular location">
    <subcellularLocation>
        <location evidence="7">Cytoplasm</location>
    </subcellularLocation>
</comment>
<dbReference type="EMBL" id="JAIUJS010000004">
    <property type="protein sequence ID" value="MCA0153275.1"/>
    <property type="molecule type" value="Genomic_DNA"/>
</dbReference>
<dbReference type="EC" id="2.7.1.71" evidence="7"/>
<evidence type="ECO:0000256" key="4">
    <source>
        <dbReference type="ARBA" id="ARBA00022777"/>
    </source>
</evidence>
<keyword evidence="7" id="KW-0479">Metal-binding</keyword>
<keyword evidence="7" id="KW-0460">Magnesium</keyword>
<proteinExistence type="inferred from homology"/>
<feature type="binding site" evidence="7">
    <location>
        <position position="79"/>
    </location>
    <ligand>
        <name>substrate</name>
    </ligand>
</feature>
<feature type="binding site" evidence="7">
    <location>
        <position position="56"/>
    </location>
    <ligand>
        <name>substrate</name>
    </ligand>
</feature>
<keyword evidence="7" id="KW-0963">Cytoplasm</keyword>
<keyword evidence="5 7" id="KW-0067">ATP-binding</keyword>
<feature type="binding site" evidence="7">
    <location>
        <position position="14"/>
    </location>
    <ligand>
        <name>Mg(2+)</name>
        <dbReference type="ChEBI" id="CHEBI:18420"/>
    </ligand>
</feature>
<comment type="function">
    <text evidence="7">Catalyzes the specific phosphorylation of the 3-hydroxyl group of shikimic acid using ATP as a cosubstrate.</text>
</comment>
<comment type="cofactor">
    <cofactor evidence="7">
        <name>Mg(2+)</name>
        <dbReference type="ChEBI" id="CHEBI:18420"/>
    </cofactor>
    <text evidence="7">Binds 1 Mg(2+) ion per subunit.</text>
</comment>
<feature type="binding site" evidence="7">
    <location>
        <position position="32"/>
    </location>
    <ligand>
        <name>substrate</name>
    </ligand>
</feature>
<dbReference type="Gene3D" id="3.40.50.300">
    <property type="entry name" value="P-loop containing nucleotide triphosphate hydrolases"/>
    <property type="match status" value="1"/>
</dbReference>
<dbReference type="SUPFAM" id="SSF52540">
    <property type="entry name" value="P-loop containing nucleoside triphosphate hydrolases"/>
    <property type="match status" value="1"/>
</dbReference>
<dbReference type="InterPro" id="IPR027417">
    <property type="entry name" value="P-loop_NTPase"/>
</dbReference>
<feature type="binding site" evidence="7">
    <location>
        <begin position="10"/>
        <end position="15"/>
    </location>
    <ligand>
        <name>ATP</name>
        <dbReference type="ChEBI" id="CHEBI:30616"/>
    </ligand>
</feature>
<dbReference type="PANTHER" id="PTHR21087:SF16">
    <property type="entry name" value="SHIKIMATE KINASE 1, CHLOROPLASTIC"/>
    <property type="match status" value="1"/>
</dbReference>
<feature type="binding site" evidence="7">
    <location>
        <position position="143"/>
    </location>
    <ligand>
        <name>substrate</name>
    </ligand>
</feature>
<keyword evidence="1 7" id="KW-0028">Amino-acid biosynthesis</keyword>
<protein>
    <recommendedName>
        <fullName evidence="7">Shikimate kinase</fullName>
        <shortName evidence="7">SK</shortName>
        <ecNumber evidence="7">2.7.1.71</ecNumber>
    </recommendedName>
</protein>
<evidence type="ECO:0000256" key="2">
    <source>
        <dbReference type="ARBA" id="ARBA00022679"/>
    </source>
</evidence>
<name>A0ABS7Y1R6_9FLAO</name>
<dbReference type="InterPro" id="IPR000623">
    <property type="entry name" value="Shikimate_kinase/TSH1"/>
</dbReference>
<keyword evidence="3 7" id="KW-0547">Nucleotide-binding</keyword>
<evidence type="ECO:0000256" key="6">
    <source>
        <dbReference type="ARBA" id="ARBA00023141"/>
    </source>
</evidence>
<keyword evidence="4 7" id="KW-0418">Kinase</keyword>
<accession>A0ABS7Y1R6</accession>
<organism evidence="8 9">
    <name type="scientific">Winogradskyella vincentii</name>
    <dbReference type="NCBI Taxonomy" id="2877122"/>
    <lineage>
        <taxon>Bacteria</taxon>
        <taxon>Pseudomonadati</taxon>
        <taxon>Bacteroidota</taxon>
        <taxon>Flavobacteriia</taxon>
        <taxon>Flavobacteriales</taxon>
        <taxon>Flavobacteriaceae</taxon>
        <taxon>Winogradskyella</taxon>
    </lineage>
</organism>